<evidence type="ECO:0000313" key="9">
    <source>
        <dbReference type="Proteomes" id="UP000602647"/>
    </source>
</evidence>
<comment type="caution">
    <text evidence="8">The sequence shown here is derived from an EMBL/GenBank/DDBJ whole genome shotgun (WGS) entry which is preliminary data.</text>
</comment>
<feature type="transmembrane region" description="Helical" evidence="6">
    <location>
        <begin position="616"/>
        <end position="640"/>
    </location>
</feature>
<evidence type="ECO:0000256" key="5">
    <source>
        <dbReference type="ARBA" id="ARBA00023136"/>
    </source>
</evidence>
<dbReference type="InterPro" id="IPR027022">
    <property type="entry name" value="ABC_permease_BceB-typ"/>
</dbReference>
<feature type="transmembrane region" description="Helical" evidence="6">
    <location>
        <begin position="21"/>
        <end position="42"/>
    </location>
</feature>
<dbReference type="GO" id="GO:0005886">
    <property type="term" value="C:plasma membrane"/>
    <property type="evidence" value="ECO:0007669"/>
    <property type="project" value="UniProtKB-SubCell"/>
</dbReference>
<accession>A0A923SRB9</accession>
<comment type="similarity">
    <text evidence="6">Belongs to the ABC-4 integral membrane protein family.</text>
</comment>
<name>A0A923SRB9_9FIRM</name>
<evidence type="ECO:0000256" key="1">
    <source>
        <dbReference type="ARBA" id="ARBA00004651"/>
    </source>
</evidence>
<feature type="transmembrane region" description="Helical" evidence="6">
    <location>
        <begin position="62"/>
        <end position="82"/>
    </location>
</feature>
<evidence type="ECO:0000256" key="6">
    <source>
        <dbReference type="PIRNR" id="PIRNR018968"/>
    </source>
</evidence>
<feature type="transmembrane region" description="Helical" evidence="6">
    <location>
        <begin position="201"/>
        <end position="222"/>
    </location>
</feature>
<dbReference type="PIRSF" id="PIRSF018968">
    <property type="entry name" value="ABC_permease_BceB"/>
    <property type="match status" value="1"/>
</dbReference>
<keyword evidence="9" id="KW-1185">Reference proteome</keyword>
<proteinExistence type="inferred from homology"/>
<dbReference type="Pfam" id="PF02687">
    <property type="entry name" value="FtsX"/>
    <property type="match status" value="1"/>
</dbReference>
<evidence type="ECO:0000256" key="4">
    <source>
        <dbReference type="ARBA" id="ARBA00022989"/>
    </source>
</evidence>
<sequence>MRKSFYGSLALNNVKKNAKGYVPYMLTCIISIMIFYIMAAIVYNPDVTKMFGGTTLRSLLQFGMWVVGIFSAIFLFYTNSFLIKQRKKELALYNILGMAKRHIGKVMLLETLFVSAVSLIIGLIAGMVFGKLFFLLLLRILVVELPMGYQISADGALLTTVLFGAIFLVVLLCNLGRISLANPIQLMAGSRQGEKEPKTKWLLVLLGLGMTGAGYYMAITVVSPIQALGVFFAATILVIGGTYLLFTAGSIALLKMLKKKKSFYYKTEHFTAVSGMLYRMKRNAAGLASICILSTMVLVTISTTVSMQVGISDILDRQVPYDIQARSQKPLTENKAAELENQFETILSRYGAEHGKVVSYPCVAAYGEEQGNRVIPIDTFSVDKELVQIYLVPMEGSRLEKDYGPLEEDEIIIGGEREVNSETFGIGSMEFRVKDGSSDFKTAAELGTIAIPYYILVKDQQVVDEIRNTAKEAFSEETYFTGVDLDIQSNSKTRAIADTLSEETGRSIYIENRETSAMELHSVYGGLLFVGIFLGLLFTIATVLMIYYKQITEGYEDSENYHIMQKVGMSLAEVKRSIRSQILIVFFLPLIAAIFHVAAAFNMMSRLLIAIQITNVWLFVGATAATILAFAVIYIAVYSLTAREYYKLVK</sequence>
<evidence type="ECO:0000313" key="8">
    <source>
        <dbReference type="EMBL" id="MBC6680532.1"/>
    </source>
</evidence>
<keyword evidence="2 6" id="KW-1003">Cell membrane</keyword>
<dbReference type="InterPro" id="IPR052536">
    <property type="entry name" value="ABC-4_Integral_Memb_Prot"/>
</dbReference>
<dbReference type="GO" id="GO:0055085">
    <property type="term" value="P:transmembrane transport"/>
    <property type="evidence" value="ECO:0007669"/>
    <property type="project" value="UniProtKB-UniRule"/>
</dbReference>
<dbReference type="AlphaFoldDB" id="A0A923SRB9"/>
<dbReference type="EMBL" id="JACRYT010000014">
    <property type="protein sequence ID" value="MBC6680532.1"/>
    <property type="molecule type" value="Genomic_DNA"/>
</dbReference>
<feature type="transmembrane region" description="Helical" evidence="6">
    <location>
        <begin position="284"/>
        <end position="305"/>
    </location>
</feature>
<keyword evidence="4 6" id="KW-1133">Transmembrane helix</keyword>
<dbReference type="RefSeq" id="WP_187303632.1">
    <property type="nucleotide sequence ID" value="NZ_JACRYT010000014.1"/>
</dbReference>
<feature type="transmembrane region" description="Helical" evidence="6">
    <location>
        <begin position="156"/>
        <end position="180"/>
    </location>
</feature>
<evidence type="ECO:0000259" key="7">
    <source>
        <dbReference type="Pfam" id="PF02687"/>
    </source>
</evidence>
<keyword evidence="6" id="KW-0813">Transport</keyword>
<protein>
    <submittedName>
        <fullName evidence="8">ABC transporter permease</fullName>
    </submittedName>
</protein>
<dbReference type="Proteomes" id="UP000602647">
    <property type="component" value="Unassembled WGS sequence"/>
</dbReference>
<gene>
    <name evidence="8" type="ORF">H9L42_11945</name>
</gene>
<comment type="subcellular location">
    <subcellularLocation>
        <location evidence="1 6">Cell membrane</location>
        <topology evidence="1 6">Multi-pass membrane protein</topology>
    </subcellularLocation>
</comment>
<evidence type="ECO:0000256" key="2">
    <source>
        <dbReference type="ARBA" id="ARBA00022475"/>
    </source>
</evidence>
<feature type="domain" description="ABC3 transporter permease C-terminal" evidence="7">
    <location>
        <begin position="64"/>
        <end position="173"/>
    </location>
</feature>
<keyword evidence="5 6" id="KW-0472">Membrane</keyword>
<keyword evidence="3 6" id="KW-0812">Transmembrane</keyword>
<feature type="transmembrane region" description="Helical" evidence="6">
    <location>
        <begin position="582"/>
        <end position="604"/>
    </location>
</feature>
<dbReference type="InterPro" id="IPR003838">
    <property type="entry name" value="ABC3_permease_C"/>
</dbReference>
<evidence type="ECO:0000256" key="3">
    <source>
        <dbReference type="ARBA" id="ARBA00022692"/>
    </source>
</evidence>
<feature type="transmembrane region" description="Helical" evidence="6">
    <location>
        <begin position="523"/>
        <end position="548"/>
    </location>
</feature>
<dbReference type="PANTHER" id="PTHR46795">
    <property type="entry name" value="ABC TRANSPORTER PERMEASE-RELATED-RELATED"/>
    <property type="match status" value="1"/>
</dbReference>
<dbReference type="PANTHER" id="PTHR46795:SF3">
    <property type="entry name" value="ABC TRANSPORTER PERMEASE"/>
    <property type="match status" value="1"/>
</dbReference>
<reference evidence="8" key="1">
    <citation type="submission" date="2020-08" db="EMBL/GenBank/DDBJ databases">
        <title>Genome public.</title>
        <authorList>
            <person name="Liu C."/>
            <person name="Sun Q."/>
        </authorList>
    </citation>
    <scope>NUCLEOTIDE SEQUENCE</scope>
    <source>
        <strain evidence="8">BX12</strain>
    </source>
</reference>
<organism evidence="8 9">
    <name type="scientific">Zhenpiania hominis</name>
    <dbReference type="NCBI Taxonomy" id="2763644"/>
    <lineage>
        <taxon>Bacteria</taxon>
        <taxon>Bacillati</taxon>
        <taxon>Bacillota</taxon>
        <taxon>Clostridia</taxon>
        <taxon>Peptostreptococcales</taxon>
        <taxon>Anaerovoracaceae</taxon>
        <taxon>Zhenpiania</taxon>
    </lineage>
</organism>
<feature type="transmembrane region" description="Helical" evidence="6">
    <location>
        <begin position="103"/>
        <end position="136"/>
    </location>
</feature>
<feature type="transmembrane region" description="Helical" evidence="6">
    <location>
        <begin position="228"/>
        <end position="254"/>
    </location>
</feature>